<dbReference type="EMBL" id="JACGWO010000003">
    <property type="protein sequence ID" value="KAK4432687.1"/>
    <property type="molecule type" value="Genomic_DNA"/>
</dbReference>
<dbReference type="AlphaFoldDB" id="A0AAE1YME8"/>
<gene>
    <name evidence="2" type="ORF">Salat_1030900</name>
</gene>
<sequence>MPPSPKPMAAILLLFSAAVLFSITSAASSPQPPARRRDTIEKCVKLLFDPPATALPKLKRILCRDLLRSIVISFKVNGKLSPEYVQALEKLPKFKRNPGALKKFLCGLSPAEKFGCTKSENPPITV</sequence>
<feature type="chain" id="PRO_5042227980" evidence="1">
    <location>
        <begin position="27"/>
        <end position="126"/>
    </location>
</feature>
<evidence type="ECO:0000256" key="1">
    <source>
        <dbReference type="SAM" id="SignalP"/>
    </source>
</evidence>
<feature type="signal peptide" evidence="1">
    <location>
        <begin position="1"/>
        <end position="26"/>
    </location>
</feature>
<reference evidence="2" key="2">
    <citation type="journal article" date="2024" name="Plant">
        <title>Genomic evolution and insights into agronomic trait innovations of Sesamum species.</title>
        <authorList>
            <person name="Miao H."/>
            <person name="Wang L."/>
            <person name="Qu L."/>
            <person name="Liu H."/>
            <person name="Sun Y."/>
            <person name="Le M."/>
            <person name="Wang Q."/>
            <person name="Wei S."/>
            <person name="Zheng Y."/>
            <person name="Lin W."/>
            <person name="Duan Y."/>
            <person name="Cao H."/>
            <person name="Xiong S."/>
            <person name="Wang X."/>
            <person name="Wei L."/>
            <person name="Li C."/>
            <person name="Ma Q."/>
            <person name="Ju M."/>
            <person name="Zhao R."/>
            <person name="Li G."/>
            <person name="Mu C."/>
            <person name="Tian Q."/>
            <person name="Mei H."/>
            <person name="Zhang T."/>
            <person name="Gao T."/>
            <person name="Zhang H."/>
        </authorList>
    </citation>
    <scope>NUCLEOTIDE SEQUENCE</scope>
    <source>
        <strain evidence="2">3651</strain>
    </source>
</reference>
<name>A0AAE1YME8_9LAMI</name>
<comment type="caution">
    <text evidence="2">The sequence shown here is derived from an EMBL/GenBank/DDBJ whole genome shotgun (WGS) entry which is preliminary data.</text>
</comment>
<organism evidence="2 3">
    <name type="scientific">Sesamum alatum</name>
    <dbReference type="NCBI Taxonomy" id="300844"/>
    <lineage>
        <taxon>Eukaryota</taxon>
        <taxon>Viridiplantae</taxon>
        <taxon>Streptophyta</taxon>
        <taxon>Embryophyta</taxon>
        <taxon>Tracheophyta</taxon>
        <taxon>Spermatophyta</taxon>
        <taxon>Magnoliopsida</taxon>
        <taxon>eudicotyledons</taxon>
        <taxon>Gunneridae</taxon>
        <taxon>Pentapetalae</taxon>
        <taxon>asterids</taxon>
        <taxon>lamiids</taxon>
        <taxon>Lamiales</taxon>
        <taxon>Pedaliaceae</taxon>
        <taxon>Sesamum</taxon>
    </lineage>
</organism>
<keyword evidence="3" id="KW-1185">Reference proteome</keyword>
<protein>
    <submittedName>
        <fullName evidence="2">Uncharacterized protein</fullName>
    </submittedName>
</protein>
<evidence type="ECO:0000313" key="2">
    <source>
        <dbReference type="EMBL" id="KAK4432687.1"/>
    </source>
</evidence>
<accession>A0AAE1YME8</accession>
<dbReference type="Proteomes" id="UP001293254">
    <property type="component" value="Unassembled WGS sequence"/>
</dbReference>
<proteinExistence type="predicted"/>
<evidence type="ECO:0000313" key="3">
    <source>
        <dbReference type="Proteomes" id="UP001293254"/>
    </source>
</evidence>
<keyword evidence="1" id="KW-0732">Signal</keyword>
<reference evidence="2" key="1">
    <citation type="submission" date="2020-06" db="EMBL/GenBank/DDBJ databases">
        <authorList>
            <person name="Li T."/>
            <person name="Hu X."/>
            <person name="Zhang T."/>
            <person name="Song X."/>
            <person name="Zhang H."/>
            <person name="Dai N."/>
            <person name="Sheng W."/>
            <person name="Hou X."/>
            <person name="Wei L."/>
        </authorList>
    </citation>
    <scope>NUCLEOTIDE SEQUENCE</scope>
    <source>
        <strain evidence="2">3651</strain>
        <tissue evidence="2">Leaf</tissue>
    </source>
</reference>